<dbReference type="EMBL" id="CP042469">
    <property type="protein sequence ID" value="QOX64577.1"/>
    <property type="molecule type" value="Genomic_DNA"/>
</dbReference>
<proteinExistence type="predicted"/>
<gene>
    <name evidence="1" type="ORF">FRZ06_15120</name>
</gene>
<sequence length="206" mass="23993">MGSYETKNKGDLRVRRTYKLLSQALLSLLLERSFEEIFVTDICERAMVHRTTFYKHFEDKYHLLDFCVQELIRTFEGDGTHLYSAETMKEYYMGLIRKSLEYMADNKELFLTGILRAGNNSVLPMLNLSVNNLIQTKLQENEKLGVYHKIPNPVIAQFYSGALISASIWWLENDTPISIDEMVHYISLLINEKSYTFTEDALPELI</sequence>
<name>A0ACD1ADI1_9FIRM</name>
<dbReference type="Proteomes" id="UP000594014">
    <property type="component" value="Chromosome"/>
</dbReference>
<evidence type="ECO:0000313" key="2">
    <source>
        <dbReference type="Proteomes" id="UP000594014"/>
    </source>
</evidence>
<evidence type="ECO:0000313" key="1">
    <source>
        <dbReference type="EMBL" id="QOX64577.1"/>
    </source>
</evidence>
<keyword evidence="2" id="KW-1185">Reference proteome</keyword>
<organism evidence="1 2">
    <name type="scientific">Anoxybacterium hadale</name>
    <dbReference type="NCBI Taxonomy" id="3408580"/>
    <lineage>
        <taxon>Bacteria</taxon>
        <taxon>Bacillati</taxon>
        <taxon>Bacillota</taxon>
        <taxon>Clostridia</taxon>
        <taxon>Peptostreptococcales</taxon>
        <taxon>Anaerovoracaceae</taxon>
        <taxon>Anoxybacterium</taxon>
    </lineage>
</organism>
<reference evidence="1" key="1">
    <citation type="submission" date="2019-08" db="EMBL/GenBank/DDBJ databases">
        <title>Genome sequence of Clostridiales bacterium MT110.</title>
        <authorList>
            <person name="Cao J."/>
        </authorList>
    </citation>
    <scope>NUCLEOTIDE SEQUENCE</scope>
    <source>
        <strain evidence="1">MT110</strain>
    </source>
</reference>
<protein>
    <submittedName>
        <fullName evidence="1">TetR family transcriptional regulator</fullName>
    </submittedName>
</protein>
<accession>A0ACD1ADI1</accession>